<feature type="region of interest" description="Disordered" evidence="1">
    <location>
        <begin position="21"/>
        <end position="81"/>
    </location>
</feature>
<dbReference type="EMBL" id="CH474003">
    <property type="protein sequence ID" value="EDM14978.1"/>
    <property type="molecule type" value="Genomic_DNA"/>
</dbReference>
<reference evidence="2 3" key="1">
    <citation type="submission" date="2005-09" db="EMBL/GenBank/DDBJ databases">
        <authorList>
            <person name="Mural R.J."/>
            <person name="Li P.W."/>
            <person name="Adams M.D."/>
            <person name="Amanatides P.G."/>
            <person name="Baden-Tillson H."/>
            <person name="Barnstead M."/>
            <person name="Chin S.H."/>
            <person name="Dew I."/>
            <person name="Evans C.A."/>
            <person name="Ferriera S."/>
            <person name="Flanigan M."/>
            <person name="Fosler C."/>
            <person name="Glodek A."/>
            <person name="Gu Z."/>
            <person name="Holt R.A."/>
            <person name="Jennings D."/>
            <person name="Kraft C.L."/>
            <person name="Lu F."/>
            <person name="Nguyen T."/>
            <person name="Nusskern D.R."/>
            <person name="Pfannkoch C.M."/>
            <person name="Sitter C."/>
            <person name="Sutton G.G."/>
            <person name="Venter J.C."/>
            <person name="Wang Z."/>
            <person name="Woodage T."/>
            <person name="Zheng X.H."/>
            <person name="Zhong F."/>
        </authorList>
    </citation>
    <scope>NUCLEOTIDE SEQUENCE [LARGE SCALE GENOMIC DNA]</scope>
    <source>
        <strain>BN</strain>
        <strain evidence="3">Sprague-Dawley</strain>
    </source>
</reference>
<accession>A6JV74</accession>
<gene>
    <name evidence="2" type="ORF">rCG_50063</name>
</gene>
<name>A6JV74_RAT</name>
<sequence length="81" mass="8645">MCHRGLGSERCWVFLPLSHSRTARAHSEPSLSAAPELRLPRALEPTSLSSPPPRVAKCDAHRSAGAPSLSTAQSPLHKPVS</sequence>
<evidence type="ECO:0000256" key="1">
    <source>
        <dbReference type="SAM" id="MobiDB-lite"/>
    </source>
</evidence>
<protein>
    <submittedName>
        <fullName evidence="2">RCG50063</fullName>
    </submittedName>
</protein>
<proteinExistence type="predicted"/>
<evidence type="ECO:0000313" key="3">
    <source>
        <dbReference type="Proteomes" id="UP000234681"/>
    </source>
</evidence>
<dbReference type="Proteomes" id="UP000234681">
    <property type="component" value="Chromosome 2"/>
</dbReference>
<dbReference type="AlphaFoldDB" id="A6JV74"/>
<evidence type="ECO:0000313" key="2">
    <source>
        <dbReference type="EMBL" id="EDM14978.1"/>
    </source>
</evidence>
<organism evidence="2 3">
    <name type="scientific">Rattus norvegicus</name>
    <name type="common">Rat</name>
    <dbReference type="NCBI Taxonomy" id="10116"/>
    <lineage>
        <taxon>Eukaryota</taxon>
        <taxon>Metazoa</taxon>
        <taxon>Chordata</taxon>
        <taxon>Craniata</taxon>
        <taxon>Vertebrata</taxon>
        <taxon>Euteleostomi</taxon>
        <taxon>Mammalia</taxon>
        <taxon>Eutheria</taxon>
        <taxon>Euarchontoglires</taxon>
        <taxon>Glires</taxon>
        <taxon>Rodentia</taxon>
        <taxon>Myomorpha</taxon>
        <taxon>Muroidea</taxon>
        <taxon>Muridae</taxon>
        <taxon>Murinae</taxon>
        <taxon>Rattus</taxon>
    </lineage>
</organism>